<keyword evidence="1" id="KW-0812">Transmembrane</keyword>
<feature type="transmembrane region" description="Helical" evidence="1">
    <location>
        <begin position="32"/>
        <end position="49"/>
    </location>
</feature>
<comment type="caution">
    <text evidence="2">The sequence shown here is derived from an EMBL/GenBank/DDBJ whole genome shotgun (WGS) entry which is preliminary data.</text>
</comment>
<evidence type="ECO:0000313" key="3">
    <source>
        <dbReference type="Proteomes" id="UP000176544"/>
    </source>
</evidence>
<accession>A0A1G1Z850</accession>
<proteinExistence type="predicted"/>
<organism evidence="2 3">
    <name type="scientific">Candidatus Colwellbacteria bacterium RIFCSPLOWO2_02_FULL_45_11</name>
    <dbReference type="NCBI Taxonomy" id="1797692"/>
    <lineage>
        <taxon>Bacteria</taxon>
        <taxon>Candidatus Colwelliibacteriota</taxon>
    </lineage>
</organism>
<dbReference type="STRING" id="1797692.A3I33_01950"/>
<name>A0A1G1Z850_9BACT</name>
<dbReference type="Proteomes" id="UP000176544">
    <property type="component" value="Unassembled WGS sequence"/>
</dbReference>
<evidence type="ECO:0000313" key="2">
    <source>
        <dbReference type="EMBL" id="OGY60694.1"/>
    </source>
</evidence>
<keyword evidence="1" id="KW-1133">Transmembrane helix</keyword>
<keyword evidence="1" id="KW-0472">Membrane</keyword>
<dbReference type="EMBL" id="MHJA01000026">
    <property type="protein sequence ID" value="OGY60694.1"/>
    <property type="molecule type" value="Genomic_DNA"/>
</dbReference>
<sequence>MDNLEQRVRKIEERNKKVEADKSWEKSWTRRGLLAVFTYISIGAYLSAINIQNPWINAVVPAVAFMLSTLTMPWFKRLWLQRTKRIKYSQDETNN</sequence>
<feature type="transmembrane region" description="Helical" evidence="1">
    <location>
        <begin position="55"/>
        <end position="75"/>
    </location>
</feature>
<evidence type="ECO:0000256" key="1">
    <source>
        <dbReference type="SAM" id="Phobius"/>
    </source>
</evidence>
<gene>
    <name evidence="2" type="ORF">A3I33_01950</name>
</gene>
<dbReference type="AlphaFoldDB" id="A0A1G1Z850"/>
<reference evidence="2 3" key="1">
    <citation type="journal article" date="2016" name="Nat. Commun.">
        <title>Thousands of microbial genomes shed light on interconnected biogeochemical processes in an aquifer system.</title>
        <authorList>
            <person name="Anantharaman K."/>
            <person name="Brown C.T."/>
            <person name="Hug L.A."/>
            <person name="Sharon I."/>
            <person name="Castelle C.J."/>
            <person name="Probst A.J."/>
            <person name="Thomas B.C."/>
            <person name="Singh A."/>
            <person name="Wilkins M.J."/>
            <person name="Karaoz U."/>
            <person name="Brodie E.L."/>
            <person name="Williams K.H."/>
            <person name="Hubbard S.S."/>
            <person name="Banfield J.F."/>
        </authorList>
    </citation>
    <scope>NUCLEOTIDE SEQUENCE [LARGE SCALE GENOMIC DNA]</scope>
</reference>
<protein>
    <submittedName>
        <fullName evidence="2">Uncharacterized protein</fullName>
    </submittedName>
</protein>